<gene>
    <name evidence="2" type="ORF">M0R45_015184</name>
</gene>
<protein>
    <submittedName>
        <fullName evidence="2">Uncharacterized protein</fullName>
    </submittedName>
</protein>
<accession>A0AAW1XNX2</accession>
<feature type="region of interest" description="Disordered" evidence="1">
    <location>
        <begin position="207"/>
        <end position="226"/>
    </location>
</feature>
<dbReference type="AlphaFoldDB" id="A0AAW1XNX2"/>
<evidence type="ECO:0000313" key="3">
    <source>
        <dbReference type="Proteomes" id="UP001457282"/>
    </source>
</evidence>
<dbReference type="EMBL" id="JBEDUW010000003">
    <property type="protein sequence ID" value="KAK9938450.1"/>
    <property type="molecule type" value="Genomic_DNA"/>
</dbReference>
<dbReference type="PANTHER" id="PTHR46033">
    <property type="entry name" value="PROTEIN MAIN-LIKE 2"/>
    <property type="match status" value="1"/>
</dbReference>
<organism evidence="2 3">
    <name type="scientific">Rubus argutus</name>
    <name type="common">Southern blackberry</name>
    <dbReference type="NCBI Taxonomy" id="59490"/>
    <lineage>
        <taxon>Eukaryota</taxon>
        <taxon>Viridiplantae</taxon>
        <taxon>Streptophyta</taxon>
        <taxon>Embryophyta</taxon>
        <taxon>Tracheophyta</taxon>
        <taxon>Spermatophyta</taxon>
        <taxon>Magnoliopsida</taxon>
        <taxon>eudicotyledons</taxon>
        <taxon>Gunneridae</taxon>
        <taxon>Pentapetalae</taxon>
        <taxon>rosids</taxon>
        <taxon>fabids</taxon>
        <taxon>Rosales</taxon>
        <taxon>Rosaceae</taxon>
        <taxon>Rosoideae</taxon>
        <taxon>Rosoideae incertae sedis</taxon>
        <taxon>Rubus</taxon>
    </lineage>
</organism>
<name>A0AAW1XNX2_RUBAR</name>
<dbReference type="PANTHER" id="PTHR46033:SF80">
    <property type="entry name" value="PROTEIN MAIN-LIKE 2-LIKE"/>
    <property type="match status" value="1"/>
</dbReference>
<keyword evidence="3" id="KW-1185">Reference proteome</keyword>
<proteinExistence type="predicted"/>
<sequence>MRESPIEEQEDVVMVSPTGEGHPFLLKPSVPPFIDEPHFKLPKPSNELKTSDGVLNLHLKSPFQLVQVWAWVRFLELRPVPNVINYGEPRKQYLPHRVAMQFGYAQEIPCIVARSNVSRKHCLKKTETVRLYIPSRLSEPDVSKDLEPSKVRKTSSAIPFMISNTGRNESNDSLVLPGFSPKCSRMEAGDSMDKDDLNISEYLRERKKHKSVETRKGGTNSTAGESSVDIMMSERSVKEVMLSPTLIWGCKAKRNMKNVMGSNASTGDNEMVSSIGLLAMDGLAGLRNRFQSFKLLLKSLNWWLTS</sequence>
<evidence type="ECO:0000313" key="2">
    <source>
        <dbReference type="EMBL" id="KAK9938450.1"/>
    </source>
</evidence>
<evidence type="ECO:0000256" key="1">
    <source>
        <dbReference type="SAM" id="MobiDB-lite"/>
    </source>
</evidence>
<reference evidence="2 3" key="1">
    <citation type="journal article" date="2023" name="G3 (Bethesda)">
        <title>A chromosome-length genome assembly and annotation of blackberry (Rubus argutus, cv. 'Hillquist').</title>
        <authorList>
            <person name="Bruna T."/>
            <person name="Aryal R."/>
            <person name="Dudchenko O."/>
            <person name="Sargent D.J."/>
            <person name="Mead D."/>
            <person name="Buti M."/>
            <person name="Cavallini A."/>
            <person name="Hytonen T."/>
            <person name="Andres J."/>
            <person name="Pham M."/>
            <person name="Weisz D."/>
            <person name="Mascagni F."/>
            <person name="Usai G."/>
            <person name="Natali L."/>
            <person name="Bassil N."/>
            <person name="Fernandez G.E."/>
            <person name="Lomsadze A."/>
            <person name="Armour M."/>
            <person name="Olukolu B."/>
            <person name="Poorten T."/>
            <person name="Britton C."/>
            <person name="Davik J."/>
            <person name="Ashrafi H."/>
            <person name="Aiden E.L."/>
            <person name="Borodovsky M."/>
            <person name="Worthington M."/>
        </authorList>
    </citation>
    <scope>NUCLEOTIDE SEQUENCE [LARGE SCALE GENOMIC DNA]</scope>
    <source>
        <strain evidence="2">PI 553951</strain>
    </source>
</reference>
<comment type="caution">
    <text evidence="2">The sequence shown here is derived from an EMBL/GenBank/DDBJ whole genome shotgun (WGS) entry which is preliminary data.</text>
</comment>
<dbReference type="Proteomes" id="UP001457282">
    <property type="component" value="Unassembled WGS sequence"/>
</dbReference>
<dbReference type="InterPro" id="IPR044824">
    <property type="entry name" value="MAIN-like"/>
</dbReference>
<dbReference type="GO" id="GO:0010073">
    <property type="term" value="P:meristem maintenance"/>
    <property type="evidence" value="ECO:0007669"/>
    <property type="project" value="InterPro"/>
</dbReference>